<feature type="transmembrane region" description="Helical" evidence="1">
    <location>
        <begin position="232"/>
        <end position="253"/>
    </location>
</feature>
<dbReference type="PANTHER" id="PTHR48090">
    <property type="entry name" value="UNDECAPRENYL-PHOSPHATE 4-DEOXY-4-FORMAMIDO-L-ARABINOSE TRANSFERASE-RELATED"/>
    <property type="match status" value="1"/>
</dbReference>
<keyword evidence="1" id="KW-1133">Transmembrane helix</keyword>
<keyword evidence="1" id="KW-0472">Membrane</keyword>
<organism evidence="3 4">
    <name type="scientific">Lacticaseibacillus mingshuiensis</name>
    <dbReference type="NCBI Taxonomy" id="2799574"/>
    <lineage>
        <taxon>Bacteria</taxon>
        <taxon>Bacillati</taxon>
        <taxon>Bacillota</taxon>
        <taxon>Bacilli</taxon>
        <taxon>Lactobacillales</taxon>
        <taxon>Lactobacillaceae</taxon>
        <taxon>Lacticaseibacillus</taxon>
    </lineage>
</organism>
<keyword evidence="4" id="KW-1185">Reference proteome</keyword>
<evidence type="ECO:0000259" key="2">
    <source>
        <dbReference type="Pfam" id="PF00535"/>
    </source>
</evidence>
<dbReference type="Pfam" id="PF00535">
    <property type="entry name" value="Glycos_transf_2"/>
    <property type="match status" value="1"/>
</dbReference>
<dbReference type="RefSeq" id="WP_203628350.1">
    <property type="nucleotide sequence ID" value="NZ_BOLQ01000024.1"/>
</dbReference>
<feature type="transmembrane region" description="Helical" evidence="1">
    <location>
        <begin position="265"/>
        <end position="290"/>
    </location>
</feature>
<dbReference type="Gene3D" id="3.90.550.10">
    <property type="entry name" value="Spore Coat Polysaccharide Biosynthesis Protein SpsA, Chain A"/>
    <property type="match status" value="1"/>
</dbReference>
<dbReference type="EC" id="2.4.-.-" evidence="3"/>
<dbReference type="InterPro" id="IPR050256">
    <property type="entry name" value="Glycosyltransferase_2"/>
</dbReference>
<proteinExistence type="predicted"/>
<comment type="caution">
    <text evidence="3">The sequence shown here is derived from an EMBL/GenBank/DDBJ whole genome shotgun (WGS) entry which is preliminary data.</text>
</comment>
<dbReference type="GO" id="GO:0016757">
    <property type="term" value="F:glycosyltransferase activity"/>
    <property type="evidence" value="ECO:0007669"/>
    <property type="project" value="UniProtKB-KW"/>
</dbReference>
<keyword evidence="3" id="KW-0328">Glycosyltransferase</keyword>
<dbReference type="PANTHER" id="PTHR48090:SF8">
    <property type="entry name" value="GLYCOSYLTRANSFERASE CSBB-RELATED"/>
    <property type="match status" value="1"/>
</dbReference>
<name>A0ABW4CFC9_9LACO</name>
<evidence type="ECO:0000313" key="3">
    <source>
        <dbReference type="EMBL" id="MFD1429509.1"/>
    </source>
</evidence>
<feature type="domain" description="Glycosyltransferase 2-like" evidence="2">
    <location>
        <begin position="8"/>
        <end position="168"/>
    </location>
</feature>
<reference evidence="4" key="1">
    <citation type="journal article" date="2019" name="Int. J. Syst. Evol. Microbiol.">
        <title>The Global Catalogue of Microorganisms (GCM) 10K type strain sequencing project: providing services to taxonomists for standard genome sequencing and annotation.</title>
        <authorList>
            <consortium name="The Broad Institute Genomics Platform"/>
            <consortium name="The Broad Institute Genome Sequencing Center for Infectious Disease"/>
            <person name="Wu L."/>
            <person name="Ma J."/>
        </authorList>
    </citation>
    <scope>NUCLEOTIDE SEQUENCE [LARGE SCALE GENOMIC DNA]</scope>
    <source>
        <strain evidence="4">CCM 8980</strain>
    </source>
</reference>
<dbReference type="CDD" id="cd04187">
    <property type="entry name" value="DPM1_like_bac"/>
    <property type="match status" value="1"/>
</dbReference>
<dbReference type="Proteomes" id="UP001597196">
    <property type="component" value="Unassembled WGS sequence"/>
</dbReference>
<dbReference type="SUPFAM" id="SSF53448">
    <property type="entry name" value="Nucleotide-diphospho-sugar transferases"/>
    <property type="match status" value="1"/>
</dbReference>
<sequence>MMKRILISIPAYSEADNVVPLYNALKEGLKPVWAKYDFEFLYINDGSKDDTVAQVRSLMETAPEVSLLDLSRNYGKEIAMTAGFDYFHHDAMVTIDADLQMPVSTIVDMINLWEQGYEDVYAKRNKRMGESWLKKATSRWFYKTLQSVSHAPVVADAGDFRLLDKKVVAAICQLRESERYTKGLYSWVGFKKAQVEFDALPRLHGQTKWNFRKLFGLAMQGITSYTTAPLKVSTYSGFAISLAAFIYLLYVLIKTLLYGSDTSGFPTLVILILFIGGVQLISIGILGEYLGRIFNETKQRPLYFIEDIYHRSLDDNSAEEASSPKDNDLSSNHA</sequence>
<dbReference type="InterPro" id="IPR029044">
    <property type="entry name" value="Nucleotide-diphossugar_trans"/>
</dbReference>
<keyword evidence="1" id="KW-0812">Transmembrane</keyword>
<keyword evidence="3" id="KW-0808">Transferase</keyword>
<evidence type="ECO:0000313" key="4">
    <source>
        <dbReference type="Proteomes" id="UP001597196"/>
    </source>
</evidence>
<evidence type="ECO:0000256" key="1">
    <source>
        <dbReference type="SAM" id="Phobius"/>
    </source>
</evidence>
<dbReference type="EMBL" id="JBHTOC010000005">
    <property type="protein sequence ID" value="MFD1429509.1"/>
    <property type="molecule type" value="Genomic_DNA"/>
</dbReference>
<protein>
    <submittedName>
        <fullName evidence="3">Glycosyltransferase family 2 protein</fullName>
        <ecNumber evidence="3">2.4.-.-</ecNumber>
    </submittedName>
</protein>
<gene>
    <name evidence="3" type="ORF">ACFQ4P_04510</name>
</gene>
<dbReference type="InterPro" id="IPR001173">
    <property type="entry name" value="Glyco_trans_2-like"/>
</dbReference>
<accession>A0ABW4CFC9</accession>